<reference evidence="2 3" key="1">
    <citation type="journal article" date="2023" name="Arcadia Sci">
        <title>De novo assembly of a long-read Amblyomma americanum tick genome.</title>
        <authorList>
            <person name="Chou S."/>
            <person name="Poskanzer K.E."/>
            <person name="Rollins M."/>
            <person name="Thuy-Boun P.S."/>
        </authorList>
    </citation>
    <scope>NUCLEOTIDE SEQUENCE [LARGE SCALE GENOMIC DNA]</scope>
    <source>
        <strain evidence="2">F_SG_1</strain>
        <tissue evidence="2">Salivary glands</tissue>
    </source>
</reference>
<organism evidence="2 3">
    <name type="scientific">Amblyomma americanum</name>
    <name type="common">Lone star tick</name>
    <dbReference type="NCBI Taxonomy" id="6943"/>
    <lineage>
        <taxon>Eukaryota</taxon>
        <taxon>Metazoa</taxon>
        <taxon>Ecdysozoa</taxon>
        <taxon>Arthropoda</taxon>
        <taxon>Chelicerata</taxon>
        <taxon>Arachnida</taxon>
        <taxon>Acari</taxon>
        <taxon>Parasitiformes</taxon>
        <taxon>Ixodida</taxon>
        <taxon>Ixodoidea</taxon>
        <taxon>Ixodidae</taxon>
        <taxon>Amblyomminae</taxon>
        <taxon>Amblyomma</taxon>
    </lineage>
</organism>
<evidence type="ECO:0000313" key="2">
    <source>
        <dbReference type="EMBL" id="KAK8769528.1"/>
    </source>
</evidence>
<keyword evidence="1" id="KW-1133">Transmembrane helix</keyword>
<comment type="caution">
    <text evidence="2">The sequence shown here is derived from an EMBL/GenBank/DDBJ whole genome shotgun (WGS) entry which is preliminary data.</text>
</comment>
<feature type="transmembrane region" description="Helical" evidence="1">
    <location>
        <begin position="181"/>
        <end position="202"/>
    </location>
</feature>
<evidence type="ECO:0000256" key="1">
    <source>
        <dbReference type="SAM" id="Phobius"/>
    </source>
</evidence>
<protein>
    <recommendedName>
        <fullName evidence="4">Heparan-alpha-glucosaminide n-acetyltransferase</fullName>
    </recommendedName>
</protein>
<dbReference type="EMBL" id="JARKHS020022499">
    <property type="protein sequence ID" value="KAK8769528.1"/>
    <property type="molecule type" value="Genomic_DNA"/>
</dbReference>
<evidence type="ECO:0008006" key="4">
    <source>
        <dbReference type="Google" id="ProtNLM"/>
    </source>
</evidence>
<name>A0AAQ4E498_AMBAM</name>
<dbReference type="PANTHER" id="PTHR31061:SF24">
    <property type="entry name" value="LD22376P"/>
    <property type="match status" value="1"/>
</dbReference>
<keyword evidence="3" id="KW-1185">Reference proteome</keyword>
<dbReference type="AlphaFoldDB" id="A0AAQ4E498"/>
<accession>A0AAQ4E498</accession>
<keyword evidence="1" id="KW-0472">Membrane</keyword>
<evidence type="ECO:0000313" key="3">
    <source>
        <dbReference type="Proteomes" id="UP001321473"/>
    </source>
</evidence>
<keyword evidence="1" id="KW-0812">Transmembrane</keyword>
<sequence length="239" mass="26894">MCDQLQVNQACLTVNSAYPQRLDVYAQTSECYGCSLQPVPRGHHRSRHNFSVILGSNYPTELQLRLHHNEEPLANCTYHKHLGEHGSYLLSVSNEGHCSWQVAEEPVNIYYPLIAAAAVLLFLALLWKVVSCAKRLGTAFSQPSRSPSDSQQGILGTAVAVEDGQAVPAAPPKKRLRSLDAFRGLSLVLMVFVNYGGGKYWFFHHTPWNGLTLADLVFPWSVRMLTYFNFQMHQLCYLR</sequence>
<feature type="transmembrane region" description="Helical" evidence="1">
    <location>
        <begin position="109"/>
        <end position="127"/>
    </location>
</feature>
<dbReference type="PANTHER" id="PTHR31061">
    <property type="entry name" value="LD22376P"/>
    <property type="match status" value="1"/>
</dbReference>
<dbReference type="Proteomes" id="UP001321473">
    <property type="component" value="Unassembled WGS sequence"/>
</dbReference>
<proteinExistence type="predicted"/>
<gene>
    <name evidence="2" type="ORF">V5799_014008</name>
</gene>